<comment type="caution">
    <text evidence="2">The sequence shown here is derived from an EMBL/GenBank/DDBJ whole genome shotgun (WGS) entry which is preliminary data.</text>
</comment>
<dbReference type="EMBL" id="SGPL01000071">
    <property type="protein sequence ID" value="THH18587.1"/>
    <property type="molecule type" value="Genomic_DNA"/>
</dbReference>
<evidence type="ECO:0000313" key="3">
    <source>
        <dbReference type="Proteomes" id="UP000310158"/>
    </source>
</evidence>
<accession>A0A4S4M261</accession>
<feature type="region of interest" description="Disordered" evidence="1">
    <location>
        <begin position="1"/>
        <end position="21"/>
    </location>
</feature>
<reference evidence="2 3" key="1">
    <citation type="submission" date="2019-02" db="EMBL/GenBank/DDBJ databases">
        <title>Genome sequencing of the rare red list fungi Bondarzewia mesenterica.</title>
        <authorList>
            <person name="Buettner E."/>
            <person name="Kellner H."/>
        </authorList>
    </citation>
    <scope>NUCLEOTIDE SEQUENCE [LARGE SCALE GENOMIC DNA]</scope>
    <source>
        <strain evidence="2 3">DSM 108281</strain>
    </source>
</reference>
<sequence length="86" mass="9622">MEAEDQAQDAMTPLEEDTERNAELARQMEEALKAAEMKMTGDQEAIVVLHNKVATLECEYERGQTRSRIEPSINIDSALEEVAGQI</sequence>
<name>A0A4S4M261_9AGAM</name>
<gene>
    <name evidence="2" type="ORF">EW146_g2432</name>
</gene>
<organism evidence="2 3">
    <name type="scientific">Bondarzewia mesenterica</name>
    <dbReference type="NCBI Taxonomy" id="1095465"/>
    <lineage>
        <taxon>Eukaryota</taxon>
        <taxon>Fungi</taxon>
        <taxon>Dikarya</taxon>
        <taxon>Basidiomycota</taxon>
        <taxon>Agaricomycotina</taxon>
        <taxon>Agaricomycetes</taxon>
        <taxon>Russulales</taxon>
        <taxon>Bondarzewiaceae</taxon>
        <taxon>Bondarzewia</taxon>
    </lineage>
</organism>
<protein>
    <submittedName>
        <fullName evidence="2">Uncharacterized protein</fullName>
    </submittedName>
</protein>
<dbReference type="AlphaFoldDB" id="A0A4S4M261"/>
<keyword evidence="3" id="KW-1185">Reference proteome</keyword>
<dbReference type="Proteomes" id="UP000310158">
    <property type="component" value="Unassembled WGS sequence"/>
</dbReference>
<evidence type="ECO:0000256" key="1">
    <source>
        <dbReference type="SAM" id="MobiDB-lite"/>
    </source>
</evidence>
<evidence type="ECO:0000313" key="2">
    <source>
        <dbReference type="EMBL" id="THH18587.1"/>
    </source>
</evidence>
<proteinExistence type="predicted"/>